<gene>
    <name evidence="4" type="ORF">RC74_00990</name>
</gene>
<evidence type="ECO:0000259" key="3">
    <source>
        <dbReference type="PROSITE" id="PS50110"/>
    </source>
</evidence>
<dbReference type="InterPro" id="IPR050595">
    <property type="entry name" value="Bact_response_regulator"/>
</dbReference>
<dbReference type="Pfam" id="PF00072">
    <property type="entry name" value="Response_reg"/>
    <property type="match status" value="1"/>
</dbReference>
<evidence type="ECO:0000313" key="4">
    <source>
        <dbReference type="EMBL" id="AML50044.1"/>
    </source>
</evidence>
<dbReference type="OrthoDB" id="7831674at2"/>
<dbReference type="Proteomes" id="UP000070371">
    <property type="component" value="Chromosome"/>
</dbReference>
<name>A0A126UVH4_9RHOB</name>
<dbReference type="KEGG" id="hat:RC74_00990"/>
<evidence type="ECO:0000313" key="5">
    <source>
        <dbReference type="Proteomes" id="UP000070371"/>
    </source>
</evidence>
<keyword evidence="1 2" id="KW-0597">Phosphoprotein</keyword>
<dbReference type="InterPro" id="IPR001789">
    <property type="entry name" value="Sig_transdc_resp-reg_receiver"/>
</dbReference>
<dbReference type="STRING" id="1579316.RC74_00990"/>
<dbReference type="PROSITE" id="PS50110">
    <property type="entry name" value="RESPONSE_REGULATORY"/>
    <property type="match status" value="1"/>
</dbReference>
<evidence type="ECO:0000256" key="1">
    <source>
        <dbReference type="ARBA" id="ARBA00022553"/>
    </source>
</evidence>
<organism evidence="4 5">
    <name type="scientific">Falsihalocynthiibacter arcticus</name>
    <dbReference type="NCBI Taxonomy" id="1579316"/>
    <lineage>
        <taxon>Bacteria</taxon>
        <taxon>Pseudomonadati</taxon>
        <taxon>Pseudomonadota</taxon>
        <taxon>Alphaproteobacteria</taxon>
        <taxon>Rhodobacterales</taxon>
        <taxon>Roseobacteraceae</taxon>
        <taxon>Falsihalocynthiibacter</taxon>
    </lineage>
</organism>
<dbReference type="RefSeq" id="WP_039004365.1">
    <property type="nucleotide sequence ID" value="NZ_CP014327.1"/>
</dbReference>
<dbReference type="AlphaFoldDB" id="A0A126UVH4"/>
<reference evidence="4 5" key="1">
    <citation type="submission" date="2016-02" db="EMBL/GenBank/DDBJ databases">
        <title>Complete genome sequence of Halocynthiibacter arcticus PAMC 20958t from arctic marine sediment.</title>
        <authorList>
            <person name="Lee Y.M."/>
            <person name="Baek K."/>
            <person name="Lee H.K."/>
            <person name="Shin S.C."/>
        </authorList>
    </citation>
    <scope>NUCLEOTIDE SEQUENCE [LARGE SCALE GENOMIC DNA]</scope>
    <source>
        <strain evidence="4">PAMC 20958</strain>
    </source>
</reference>
<evidence type="ECO:0000256" key="2">
    <source>
        <dbReference type="PROSITE-ProRule" id="PRU00169"/>
    </source>
</evidence>
<dbReference type="InterPro" id="IPR011006">
    <property type="entry name" value="CheY-like_superfamily"/>
</dbReference>
<dbReference type="SMART" id="SM00448">
    <property type="entry name" value="REC"/>
    <property type="match status" value="1"/>
</dbReference>
<feature type="modified residue" description="4-aspartylphosphate" evidence="2">
    <location>
        <position position="72"/>
    </location>
</feature>
<dbReference type="GO" id="GO:0000160">
    <property type="term" value="P:phosphorelay signal transduction system"/>
    <property type="evidence" value="ECO:0007669"/>
    <property type="project" value="InterPro"/>
</dbReference>
<protein>
    <submittedName>
        <fullName evidence="4">Response regulator</fullName>
    </submittedName>
</protein>
<proteinExistence type="predicted"/>
<dbReference type="PANTHER" id="PTHR44591">
    <property type="entry name" value="STRESS RESPONSE REGULATOR PROTEIN 1"/>
    <property type="match status" value="1"/>
</dbReference>
<dbReference type="SUPFAM" id="SSF52172">
    <property type="entry name" value="CheY-like"/>
    <property type="match status" value="1"/>
</dbReference>
<accession>A0A126UVH4</accession>
<keyword evidence="5" id="KW-1185">Reference proteome</keyword>
<sequence>MDDLSKFMNSPPPTPTRPLLGVTVLVVEDSRYASEAMRMLCLRSGARIRRADCLRSARKHLQVFNPTVVIVDMGLPDGSGAELLAELSQTASPISVLLATSGDSGLEEEAIAAGAVGFLSKPVNNLAQFQNAILAHLPTEDHPPGPRLLNNEQIVIDKLALRDDFAHVEEVLAQNTDGETLDYLAHFISGIAQTAQDGQLIEAANALAHDRAQGRSTRTDVERISSMLRARLEERTSI</sequence>
<feature type="domain" description="Response regulatory" evidence="3">
    <location>
        <begin position="23"/>
        <end position="136"/>
    </location>
</feature>
<dbReference type="Gene3D" id="3.40.50.2300">
    <property type="match status" value="1"/>
</dbReference>
<dbReference type="PANTHER" id="PTHR44591:SF25">
    <property type="entry name" value="CHEMOTAXIS TWO-COMPONENT RESPONSE REGULATOR"/>
    <property type="match status" value="1"/>
</dbReference>
<dbReference type="EMBL" id="CP014327">
    <property type="protein sequence ID" value="AML50044.1"/>
    <property type="molecule type" value="Genomic_DNA"/>
</dbReference>
<dbReference type="CDD" id="cd00156">
    <property type="entry name" value="REC"/>
    <property type="match status" value="1"/>
</dbReference>